<accession>A0AA38PU49</accession>
<gene>
    <name evidence="2" type="ORF">F5890DRAFT_1417175</name>
</gene>
<proteinExistence type="predicted"/>
<reference evidence="2" key="1">
    <citation type="submission" date="2022-08" db="EMBL/GenBank/DDBJ databases">
        <authorList>
            <consortium name="DOE Joint Genome Institute"/>
            <person name="Min B."/>
            <person name="Riley R."/>
            <person name="Sierra-Patev S."/>
            <person name="Naranjo-Ortiz M."/>
            <person name="Looney B."/>
            <person name="Konkel Z."/>
            <person name="Slot J.C."/>
            <person name="Sakamoto Y."/>
            <person name="Steenwyk J.L."/>
            <person name="Rokas A."/>
            <person name="Carro J."/>
            <person name="Camarero S."/>
            <person name="Ferreira P."/>
            <person name="Molpeceres G."/>
            <person name="Ruiz-Duenas F.J."/>
            <person name="Serrano A."/>
            <person name="Henrissat B."/>
            <person name="Drula E."/>
            <person name="Hughes K.W."/>
            <person name="Mata J.L."/>
            <person name="Ishikawa N.K."/>
            <person name="Vargas-Isla R."/>
            <person name="Ushijima S."/>
            <person name="Smith C.A."/>
            <person name="Ahrendt S."/>
            <person name="Andreopoulos W."/>
            <person name="He G."/>
            <person name="Labutti K."/>
            <person name="Lipzen A."/>
            <person name="Ng V."/>
            <person name="Sandor L."/>
            <person name="Barry K."/>
            <person name="Martinez A.T."/>
            <person name="Xiao Y."/>
            <person name="Gibbons J.G."/>
            <person name="Terashima K."/>
            <person name="Hibbett D.S."/>
            <person name="Grigoriev I.V."/>
        </authorList>
    </citation>
    <scope>NUCLEOTIDE SEQUENCE</scope>
    <source>
        <strain evidence="2">TFB7829</strain>
    </source>
</reference>
<organism evidence="2 3">
    <name type="scientific">Lentinula detonsa</name>
    <dbReference type="NCBI Taxonomy" id="2804962"/>
    <lineage>
        <taxon>Eukaryota</taxon>
        <taxon>Fungi</taxon>
        <taxon>Dikarya</taxon>
        <taxon>Basidiomycota</taxon>
        <taxon>Agaricomycotina</taxon>
        <taxon>Agaricomycetes</taxon>
        <taxon>Agaricomycetidae</taxon>
        <taxon>Agaricales</taxon>
        <taxon>Marasmiineae</taxon>
        <taxon>Omphalotaceae</taxon>
        <taxon>Lentinula</taxon>
    </lineage>
</organism>
<comment type="caution">
    <text evidence="2">The sequence shown here is derived from an EMBL/GenBank/DDBJ whole genome shotgun (WGS) entry which is preliminary data.</text>
</comment>
<dbReference type="Proteomes" id="UP001163850">
    <property type="component" value="Unassembled WGS sequence"/>
</dbReference>
<feature type="non-terminal residue" evidence="2">
    <location>
        <position position="1"/>
    </location>
</feature>
<feature type="compositionally biased region" description="Polar residues" evidence="1">
    <location>
        <begin position="442"/>
        <end position="452"/>
    </location>
</feature>
<dbReference type="PANTHER" id="PTHR46579">
    <property type="entry name" value="F5/8 TYPE C DOMAIN-CONTAINING PROTEIN-RELATED"/>
    <property type="match status" value="1"/>
</dbReference>
<dbReference type="AlphaFoldDB" id="A0AA38PU49"/>
<evidence type="ECO:0000313" key="2">
    <source>
        <dbReference type="EMBL" id="KAJ3981696.1"/>
    </source>
</evidence>
<dbReference type="EMBL" id="MU802099">
    <property type="protein sequence ID" value="KAJ3981696.1"/>
    <property type="molecule type" value="Genomic_DNA"/>
</dbReference>
<dbReference type="PANTHER" id="PTHR46579:SF1">
    <property type="entry name" value="F5_8 TYPE C DOMAIN-CONTAINING PROTEIN"/>
    <property type="match status" value="1"/>
</dbReference>
<name>A0AA38PU49_9AGAR</name>
<evidence type="ECO:0000313" key="3">
    <source>
        <dbReference type="Proteomes" id="UP001163850"/>
    </source>
</evidence>
<sequence length="570" mass="65263">ASHTSSSICSVCQLVGKSGLFNTDHSQWIPRDRNALIKYAKMWRDAKTVKERKNIFNKYGVRWTSFSLLDYWDPTRQLVIDSMHCILEGLVQYQCRHVLRLDASTRQSSSTGFKYAFDWQWPLYDADTAPIHIEMNPKHIPQVAKVQDVLCWAIEGEQSVSLDYMWSRLGGQVLSALQFVAWSLELPLSLDNIDRQISSLYIERSNRNQPHNSSEFIAETGDEATLKFIQNVIRDMIRPAWVSSVPKNFGEKSAGSVKAEEWRWLSSLFLPVALIIYWGDADGCAPPEDDSKEGRFLKVLDHTMALFQATIVALLYSTSTRRANIYRKYHAEWVNGLTTLFPQAREGKIKPNIHAAGHIFDFLLLFGPVMSWWCFPFERLIGALQKINTNDHIGGEMEATIIKSVIRTSNIRRWLGRPDCPEAVRQLKVMFDRCFKPVNGMVNQENRPSRGSTRAHAKWDSTNFSRSKTHPGNATIIYRPSPDEKPIAGVIQEIRNDTNSPTIKLQVRPFESLPNHLYDPFSRFPHLSAKTYSSTLREEPDEIALDAIVSHAARYDYTHNRSVLVNLCRD</sequence>
<feature type="region of interest" description="Disordered" evidence="1">
    <location>
        <begin position="442"/>
        <end position="465"/>
    </location>
</feature>
<protein>
    <submittedName>
        <fullName evidence="2">Uncharacterized protein</fullName>
    </submittedName>
</protein>
<evidence type="ECO:0000256" key="1">
    <source>
        <dbReference type="SAM" id="MobiDB-lite"/>
    </source>
</evidence>